<organism evidence="1 2">
    <name type="scientific">Pluteus cervinus</name>
    <dbReference type="NCBI Taxonomy" id="181527"/>
    <lineage>
        <taxon>Eukaryota</taxon>
        <taxon>Fungi</taxon>
        <taxon>Dikarya</taxon>
        <taxon>Basidiomycota</taxon>
        <taxon>Agaricomycotina</taxon>
        <taxon>Agaricomycetes</taxon>
        <taxon>Agaricomycetidae</taxon>
        <taxon>Agaricales</taxon>
        <taxon>Pluteineae</taxon>
        <taxon>Pluteaceae</taxon>
        <taxon>Pluteus</taxon>
    </lineage>
</organism>
<accession>A0ACD3AIH8</accession>
<dbReference type="Proteomes" id="UP000308600">
    <property type="component" value="Unassembled WGS sequence"/>
</dbReference>
<proteinExistence type="predicted"/>
<dbReference type="EMBL" id="ML208437">
    <property type="protein sequence ID" value="TFK65439.1"/>
    <property type="molecule type" value="Genomic_DNA"/>
</dbReference>
<gene>
    <name evidence="1" type="ORF">BDN72DRAFT_197392</name>
</gene>
<evidence type="ECO:0000313" key="1">
    <source>
        <dbReference type="EMBL" id="TFK65439.1"/>
    </source>
</evidence>
<name>A0ACD3AIH8_9AGAR</name>
<sequence>MKRLTHVVFKTRKKRAVELPLELWVIIASYLSREELCRLMGVNRALNDLAMDAKYGVVEFAETDPWKFVKKVERLLQSPFNGRRTRSLIIFPEGVREAIEKTETSLERTPSHASILPPPKSKPRFMPAFVHSRVSGRQPVEVSSETNVVDGPITYLSPAQRKELYFRTLEMLSGVINLEIHFQKPVPAWDRPLQPANQFPVTEVVDMWTLLPLSKLRDLTLAMDTSVFIKAFGADTFKSLKSLLSLDLQLRFTTVDHDMNASVVSVINSTRNSLEELRFGAWGHHPNLSPIINGIHLPKLRSLSLRLPFDSRHVHDTTCFMTLLDRHRLIRNLKFRTMACYDSFGYNPHDEVHAHLTWLSRSFRVFDGDGNLMKFPGITSLNIVFKSLYNWVSQVDHTTQNQPKLGSLLVDVFPNVVDLTLGAVVFRFEDLEETLGSFASLELVGMPVGDDSTTTHRVGWVQGLRRLEVLVETLTSELVLLFADQCPQLQCLVLHAEAIFSVGAGGTGIEEFVDSMETFRTNNTNQSRLGEATLLQSWCLEDHL</sequence>
<keyword evidence="2" id="KW-1185">Reference proteome</keyword>
<evidence type="ECO:0000313" key="2">
    <source>
        <dbReference type="Proteomes" id="UP000308600"/>
    </source>
</evidence>
<protein>
    <submittedName>
        <fullName evidence="1">Uncharacterized protein</fullName>
    </submittedName>
</protein>
<reference evidence="1 2" key="1">
    <citation type="journal article" date="2019" name="Nat. Ecol. Evol.">
        <title>Megaphylogeny resolves global patterns of mushroom evolution.</title>
        <authorList>
            <person name="Varga T."/>
            <person name="Krizsan K."/>
            <person name="Foldi C."/>
            <person name="Dima B."/>
            <person name="Sanchez-Garcia M."/>
            <person name="Sanchez-Ramirez S."/>
            <person name="Szollosi G.J."/>
            <person name="Szarkandi J.G."/>
            <person name="Papp V."/>
            <person name="Albert L."/>
            <person name="Andreopoulos W."/>
            <person name="Angelini C."/>
            <person name="Antonin V."/>
            <person name="Barry K.W."/>
            <person name="Bougher N.L."/>
            <person name="Buchanan P."/>
            <person name="Buyck B."/>
            <person name="Bense V."/>
            <person name="Catcheside P."/>
            <person name="Chovatia M."/>
            <person name="Cooper J."/>
            <person name="Damon W."/>
            <person name="Desjardin D."/>
            <person name="Finy P."/>
            <person name="Geml J."/>
            <person name="Haridas S."/>
            <person name="Hughes K."/>
            <person name="Justo A."/>
            <person name="Karasinski D."/>
            <person name="Kautmanova I."/>
            <person name="Kiss B."/>
            <person name="Kocsube S."/>
            <person name="Kotiranta H."/>
            <person name="LaButti K.M."/>
            <person name="Lechner B.E."/>
            <person name="Liimatainen K."/>
            <person name="Lipzen A."/>
            <person name="Lukacs Z."/>
            <person name="Mihaltcheva S."/>
            <person name="Morgado L.N."/>
            <person name="Niskanen T."/>
            <person name="Noordeloos M.E."/>
            <person name="Ohm R.A."/>
            <person name="Ortiz-Santana B."/>
            <person name="Ovrebo C."/>
            <person name="Racz N."/>
            <person name="Riley R."/>
            <person name="Savchenko A."/>
            <person name="Shiryaev A."/>
            <person name="Soop K."/>
            <person name="Spirin V."/>
            <person name="Szebenyi C."/>
            <person name="Tomsovsky M."/>
            <person name="Tulloss R.E."/>
            <person name="Uehling J."/>
            <person name="Grigoriev I.V."/>
            <person name="Vagvolgyi C."/>
            <person name="Papp T."/>
            <person name="Martin F.M."/>
            <person name="Miettinen O."/>
            <person name="Hibbett D.S."/>
            <person name="Nagy L.G."/>
        </authorList>
    </citation>
    <scope>NUCLEOTIDE SEQUENCE [LARGE SCALE GENOMIC DNA]</scope>
    <source>
        <strain evidence="1 2">NL-1719</strain>
    </source>
</reference>